<dbReference type="Proteomes" id="UP000001401">
    <property type="component" value="Chromosome"/>
</dbReference>
<protein>
    <recommendedName>
        <fullName evidence="4">DUF3267 domain-containing protein</fullName>
    </recommendedName>
</protein>
<keyword evidence="1" id="KW-0812">Transmembrane</keyword>
<evidence type="ECO:0008006" key="4">
    <source>
        <dbReference type="Google" id="ProtNLM"/>
    </source>
</evidence>
<sequence length="206" mass="22935">MNLVWKGIYKSVDQLPKGDLPERAVKFKEPDNLVQLNIIASLFVIPVLILIAIAVFLKFVIAGGEVTFTVFNLWGFLLAFLMILPHEMLHAMLFPKGKEVELWVSPKAMAAFVVCTAPISKGRFIFLSLLPNIVFGFIPLVVWIVLPVGGAIENILFSFATLSLLFGVGDYLNVFNAARQMPNGALTQLSGMNSYWFMPEEEQKAQ</sequence>
<keyword evidence="1" id="KW-1133">Transmembrane helix</keyword>
<gene>
    <name evidence="2" type="ordered locus">Bcell_0581</name>
</gene>
<feature type="transmembrane region" description="Helical" evidence="1">
    <location>
        <begin position="66"/>
        <end position="84"/>
    </location>
</feature>
<dbReference type="HOGENOM" id="CLU_112802_0_0_9"/>
<evidence type="ECO:0000313" key="3">
    <source>
        <dbReference type="Proteomes" id="UP000001401"/>
    </source>
</evidence>
<dbReference type="KEGG" id="bco:Bcell_0581"/>
<dbReference type="eggNOG" id="ENOG50325XW">
    <property type="taxonomic scope" value="Bacteria"/>
</dbReference>
<keyword evidence="1" id="KW-0472">Membrane</keyword>
<dbReference type="InterPro" id="IPR021683">
    <property type="entry name" value="DUF3267"/>
</dbReference>
<dbReference type="EMBL" id="CP002394">
    <property type="protein sequence ID" value="ADU28863.1"/>
    <property type="molecule type" value="Genomic_DNA"/>
</dbReference>
<proteinExistence type="predicted"/>
<dbReference type="OrthoDB" id="2965733at2"/>
<keyword evidence="3" id="KW-1185">Reference proteome</keyword>
<name>E6TYC5_EVAC2</name>
<feature type="transmembrane region" description="Helical" evidence="1">
    <location>
        <begin position="124"/>
        <end position="146"/>
    </location>
</feature>
<feature type="transmembrane region" description="Helical" evidence="1">
    <location>
        <begin position="36"/>
        <end position="60"/>
    </location>
</feature>
<dbReference type="AlphaFoldDB" id="E6TYC5"/>
<evidence type="ECO:0000313" key="2">
    <source>
        <dbReference type="EMBL" id="ADU28863.1"/>
    </source>
</evidence>
<evidence type="ECO:0000256" key="1">
    <source>
        <dbReference type="SAM" id="Phobius"/>
    </source>
</evidence>
<organism evidence="2 3">
    <name type="scientific">Evansella cellulosilytica (strain ATCC 21833 / DSM 2522 / FERM P-1141 / JCM 9156 / N-4)</name>
    <name type="common">Bacillus cellulosilyticus</name>
    <dbReference type="NCBI Taxonomy" id="649639"/>
    <lineage>
        <taxon>Bacteria</taxon>
        <taxon>Bacillati</taxon>
        <taxon>Bacillota</taxon>
        <taxon>Bacilli</taxon>
        <taxon>Bacillales</taxon>
        <taxon>Bacillaceae</taxon>
        <taxon>Evansella</taxon>
    </lineage>
</organism>
<accession>E6TYC5</accession>
<dbReference type="STRING" id="649639.Bcell_0581"/>
<feature type="transmembrane region" description="Helical" evidence="1">
    <location>
        <begin position="152"/>
        <end position="172"/>
    </location>
</feature>
<dbReference type="RefSeq" id="WP_013487204.1">
    <property type="nucleotide sequence ID" value="NC_014829.1"/>
</dbReference>
<reference evidence="2" key="1">
    <citation type="submission" date="2010-12" db="EMBL/GenBank/DDBJ databases">
        <title>Complete sequence of Bacillus cellulosilyticus DSM 2522.</title>
        <authorList>
            <consortium name="US DOE Joint Genome Institute"/>
            <person name="Lucas S."/>
            <person name="Copeland A."/>
            <person name="Lapidus A."/>
            <person name="Cheng J.-F."/>
            <person name="Bruce D."/>
            <person name="Goodwin L."/>
            <person name="Pitluck S."/>
            <person name="Chertkov O."/>
            <person name="Detter J.C."/>
            <person name="Han C."/>
            <person name="Tapia R."/>
            <person name="Land M."/>
            <person name="Hauser L."/>
            <person name="Jeffries C."/>
            <person name="Kyrpides N."/>
            <person name="Ivanova N."/>
            <person name="Mikhailova N."/>
            <person name="Brumm P."/>
            <person name="Mead D."/>
            <person name="Woyke T."/>
        </authorList>
    </citation>
    <scope>NUCLEOTIDE SEQUENCE [LARGE SCALE GENOMIC DNA]</scope>
    <source>
        <strain evidence="2">DSM 2522</strain>
    </source>
</reference>
<dbReference type="Pfam" id="PF11667">
    <property type="entry name" value="DUF3267"/>
    <property type="match status" value="1"/>
</dbReference>